<organism evidence="2 3">
    <name type="scientific">Nocardiopsis codii</name>
    <dbReference type="NCBI Taxonomy" id="3065942"/>
    <lineage>
        <taxon>Bacteria</taxon>
        <taxon>Bacillati</taxon>
        <taxon>Actinomycetota</taxon>
        <taxon>Actinomycetes</taxon>
        <taxon>Streptosporangiales</taxon>
        <taxon>Nocardiopsidaceae</taxon>
        <taxon>Nocardiopsis</taxon>
    </lineage>
</organism>
<protein>
    <submittedName>
        <fullName evidence="2">Uncharacterized protein</fullName>
    </submittedName>
</protein>
<name>A0ABU7K5X4_9ACTN</name>
<dbReference type="EMBL" id="JAUZMY010000008">
    <property type="protein sequence ID" value="MEE2037648.1"/>
    <property type="molecule type" value="Genomic_DNA"/>
</dbReference>
<dbReference type="RefSeq" id="WP_330091444.1">
    <property type="nucleotide sequence ID" value="NZ_JAUZMY010000008.1"/>
</dbReference>
<evidence type="ECO:0000313" key="2">
    <source>
        <dbReference type="EMBL" id="MEE2037648.1"/>
    </source>
</evidence>
<feature type="transmembrane region" description="Helical" evidence="1">
    <location>
        <begin position="182"/>
        <end position="201"/>
    </location>
</feature>
<evidence type="ECO:0000313" key="3">
    <source>
        <dbReference type="Proteomes" id="UP001356095"/>
    </source>
</evidence>
<sequence>MFKSWQRSRALRRVKQGDGRSLRRFRWWQVPLGRALFYLGPSPDGRRPWTYAVDLRPWGNRTGGEPAAHLYLDGRHHSYSTIPAVFPVEGGVIEVAKSSFGIRRCHYVTAEDEEHQLVPDPKSGEGRRARLERDHPAVSRMVGVASVLMLVVGVGLNLLQIIEPLSQIPPIAENLGTFTSPVRLPLWLNIALGVGAALASMERALRLRYHWLLDAGGN</sequence>
<evidence type="ECO:0000256" key="1">
    <source>
        <dbReference type="SAM" id="Phobius"/>
    </source>
</evidence>
<accession>A0ABU7K5X4</accession>
<comment type="caution">
    <text evidence="2">The sequence shown here is derived from an EMBL/GenBank/DDBJ whole genome shotgun (WGS) entry which is preliminary data.</text>
</comment>
<feature type="transmembrane region" description="Helical" evidence="1">
    <location>
        <begin position="137"/>
        <end position="162"/>
    </location>
</feature>
<keyword evidence="1" id="KW-0812">Transmembrane</keyword>
<keyword evidence="1" id="KW-1133">Transmembrane helix</keyword>
<reference evidence="2 3" key="1">
    <citation type="submission" date="2023-08" db="EMBL/GenBank/DDBJ databases">
        <authorList>
            <person name="Girao M."/>
            <person name="Carvalho M.F."/>
        </authorList>
    </citation>
    <scope>NUCLEOTIDE SEQUENCE [LARGE SCALE GENOMIC DNA]</scope>
    <source>
        <strain evidence="2 3">CT-R113</strain>
    </source>
</reference>
<keyword evidence="3" id="KW-1185">Reference proteome</keyword>
<keyword evidence="1" id="KW-0472">Membrane</keyword>
<proteinExistence type="predicted"/>
<dbReference type="Proteomes" id="UP001356095">
    <property type="component" value="Unassembled WGS sequence"/>
</dbReference>
<gene>
    <name evidence="2" type="ORF">Q8791_10500</name>
</gene>